<keyword evidence="3 6" id="KW-1133">Transmembrane helix</keyword>
<accession>A0A161LEL9</accession>
<dbReference type="GO" id="GO:0055085">
    <property type="term" value="P:transmembrane transport"/>
    <property type="evidence" value="ECO:0007669"/>
    <property type="project" value="InterPro"/>
</dbReference>
<dbReference type="Gene3D" id="1.10.287.470">
    <property type="entry name" value="Helix hairpin bin"/>
    <property type="match status" value="1"/>
</dbReference>
<evidence type="ECO:0000259" key="7">
    <source>
        <dbReference type="Pfam" id="PF25917"/>
    </source>
</evidence>
<comment type="subcellular location">
    <subcellularLocation>
        <location evidence="1">Membrane</location>
        <topology evidence="1">Single-pass membrane protein</topology>
    </subcellularLocation>
</comment>
<dbReference type="STRING" id="681398.PJIAN_3449"/>
<dbReference type="EMBL" id="BDCR01000003">
    <property type="protein sequence ID" value="GAT63135.1"/>
    <property type="molecule type" value="Genomic_DNA"/>
</dbReference>
<dbReference type="PANTHER" id="PTHR30386:SF26">
    <property type="entry name" value="TRANSPORT PROTEIN COMB"/>
    <property type="match status" value="1"/>
</dbReference>
<evidence type="ECO:0000256" key="1">
    <source>
        <dbReference type="ARBA" id="ARBA00004167"/>
    </source>
</evidence>
<gene>
    <name evidence="9" type="ORF">PJIAN_3449</name>
</gene>
<feature type="domain" description="Multidrug resistance protein MdtA-like barrel-sandwich hybrid" evidence="7">
    <location>
        <begin position="48"/>
        <end position="224"/>
    </location>
</feature>
<keyword evidence="10" id="KW-1185">Reference proteome</keyword>
<reference evidence="10" key="1">
    <citation type="submission" date="2016-04" db="EMBL/GenBank/DDBJ databases">
        <title>Draft genome sequence of Paludibacter jiangxiensis strain NM7.</title>
        <authorList>
            <person name="Qiu Y."/>
            <person name="Matsuura N."/>
            <person name="Ohashi A."/>
            <person name="Tourlousse M.D."/>
            <person name="Sekiguchi Y."/>
        </authorList>
    </citation>
    <scope>NUCLEOTIDE SEQUENCE [LARGE SCALE GENOMIC DNA]</scope>
    <source>
        <strain evidence="10">NM7</strain>
    </source>
</reference>
<feature type="coiled-coil region" evidence="5">
    <location>
        <begin position="153"/>
        <end position="180"/>
    </location>
</feature>
<feature type="transmembrane region" description="Helical" evidence="6">
    <location>
        <begin position="12"/>
        <end position="30"/>
    </location>
</feature>
<dbReference type="InterPro" id="IPR058634">
    <property type="entry name" value="AaeA-lik-b-barrel"/>
</dbReference>
<dbReference type="Pfam" id="PF25917">
    <property type="entry name" value="BSH_RND"/>
    <property type="match status" value="1"/>
</dbReference>
<feature type="domain" description="p-hydroxybenzoic acid efflux pump subunit AaeA-like beta-barrel" evidence="8">
    <location>
        <begin position="234"/>
        <end position="317"/>
    </location>
</feature>
<protein>
    <submittedName>
        <fullName evidence="9">Membrane fusion protein, multidrug efflux system</fullName>
    </submittedName>
</protein>
<dbReference type="GO" id="GO:0016020">
    <property type="term" value="C:membrane"/>
    <property type="evidence" value="ECO:0007669"/>
    <property type="project" value="UniProtKB-SubCell"/>
</dbReference>
<evidence type="ECO:0000313" key="9">
    <source>
        <dbReference type="EMBL" id="GAT63135.1"/>
    </source>
</evidence>
<reference evidence="10" key="2">
    <citation type="journal article" date="2017" name="Genome Announc.">
        <title>Draft genome sequence of Paludibacter jiangxiensis NM7(T), a propionate-producing fermentative bacterium.</title>
        <authorList>
            <person name="Qiu Y.-L."/>
            <person name="Tourlousse D.M."/>
            <person name="Matsuura N."/>
            <person name="Ohashi A."/>
            <person name="Sekiguchi Y."/>
        </authorList>
    </citation>
    <scope>NUCLEOTIDE SEQUENCE [LARGE SCALE GENOMIC DNA]</scope>
    <source>
        <strain evidence="10">NM7</strain>
    </source>
</reference>
<proteinExistence type="predicted"/>
<evidence type="ECO:0000259" key="8">
    <source>
        <dbReference type="Pfam" id="PF25963"/>
    </source>
</evidence>
<name>A0A161LEL9_9BACT</name>
<sequence>MSGVKKDWKVYIPLAVVVIAVVVGGIYWYVDYSSYLKTDDAYVASDNISVSSKIMGRISHLYVQEGDSVKQGQLVAELDSADLLAQKKQIVAGKAQTEANKAQTEAKFIFDQKSIKVAQIAFEKAKEDFERTKTQYNGGVATKEQYDHSKKALETSQAQYEAATAQLQVSKSQIKTAEASIVSADAQIGVISTQLNNTKLYAPADGVIAKRWLLPGDIAQPGQSIYTVNNNNKFWILVYLEETKMEKLHLGQNAIFTIDTYPDVIFKGKVFTVSSSTASQFSLIPPNNASGNFTKVTQRVPVKISIDATEGGQKLSSFKFLTGMSAVVKIVKE</sequence>
<evidence type="ECO:0000256" key="5">
    <source>
        <dbReference type="SAM" id="Coils"/>
    </source>
</evidence>
<dbReference type="AlphaFoldDB" id="A0A161LEL9"/>
<dbReference type="Pfam" id="PF25963">
    <property type="entry name" value="Beta-barrel_AAEA"/>
    <property type="match status" value="1"/>
</dbReference>
<dbReference type="Gene3D" id="2.40.30.170">
    <property type="match status" value="1"/>
</dbReference>
<dbReference type="InterPro" id="IPR058625">
    <property type="entry name" value="MdtA-like_BSH"/>
</dbReference>
<evidence type="ECO:0000256" key="4">
    <source>
        <dbReference type="ARBA" id="ARBA00023136"/>
    </source>
</evidence>
<organism evidence="9 10">
    <name type="scientific">Paludibacter jiangxiensis</name>
    <dbReference type="NCBI Taxonomy" id="681398"/>
    <lineage>
        <taxon>Bacteria</taxon>
        <taxon>Pseudomonadati</taxon>
        <taxon>Bacteroidota</taxon>
        <taxon>Bacteroidia</taxon>
        <taxon>Bacteroidales</taxon>
        <taxon>Paludibacteraceae</taxon>
        <taxon>Paludibacter</taxon>
    </lineage>
</organism>
<dbReference type="Proteomes" id="UP000076586">
    <property type="component" value="Unassembled WGS sequence"/>
</dbReference>
<comment type="caution">
    <text evidence="9">The sequence shown here is derived from an EMBL/GenBank/DDBJ whole genome shotgun (WGS) entry which is preliminary data.</text>
</comment>
<evidence type="ECO:0000256" key="2">
    <source>
        <dbReference type="ARBA" id="ARBA00022692"/>
    </source>
</evidence>
<evidence type="ECO:0000256" key="3">
    <source>
        <dbReference type="ARBA" id="ARBA00022989"/>
    </source>
</evidence>
<keyword evidence="5" id="KW-0175">Coiled coil</keyword>
<dbReference type="SUPFAM" id="SSF111369">
    <property type="entry name" value="HlyD-like secretion proteins"/>
    <property type="match status" value="2"/>
</dbReference>
<dbReference type="PANTHER" id="PTHR30386">
    <property type="entry name" value="MEMBRANE FUSION SUBUNIT OF EMRAB-TOLC MULTIDRUG EFFLUX PUMP"/>
    <property type="match status" value="1"/>
</dbReference>
<dbReference type="InterPro" id="IPR050739">
    <property type="entry name" value="MFP"/>
</dbReference>
<evidence type="ECO:0000256" key="6">
    <source>
        <dbReference type="SAM" id="Phobius"/>
    </source>
</evidence>
<evidence type="ECO:0000313" key="10">
    <source>
        <dbReference type="Proteomes" id="UP000076586"/>
    </source>
</evidence>
<keyword evidence="4 6" id="KW-0472">Membrane</keyword>
<dbReference type="OrthoDB" id="9811754at2"/>
<keyword evidence="2 6" id="KW-0812">Transmembrane</keyword>
<dbReference type="Gene3D" id="2.40.50.100">
    <property type="match status" value="1"/>
</dbReference>
<dbReference type="RefSeq" id="WP_068704033.1">
    <property type="nucleotide sequence ID" value="NZ_BDCR01000003.1"/>
</dbReference>